<reference evidence="2 3" key="1">
    <citation type="submission" date="2021-03" db="EMBL/GenBank/DDBJ databases">
        <title>Sequencing the genomes of 1000 actinobacteria strains.</title>
        <authorList>
            <person name="Klenk H.-P."/>
        </authorList>
    </citation>
    <scope>NUCLEOTIDE SEQUENCE [LARGE SCALE GENOMIC DNA]</scope>
    <source>
        <strain evidence="2 3">DSM 44580</strain>
    </source>
</reference>
<evidence type="ECO:0000313" key="3">
    <source>
        <dbReference type="Proteomes" id="UP001519363"/>
    </source>
</evidence>
<protein>
    <submittedName>
        <fullName evidence="2">Pimeloyl-ACP methyl ester carboxylesterase</fullName>
    </submittedName>
</protein>
<evidence type="ECO:0000313" key="2">
    <source>
        <dbReference type="EMBL" id="MBP2479081.1"/>
    </source>
</evidence>
<sequence length="61" mass="6608">MDLSANTTQHPDADIEALRVHLGVQRWLVWGGSWGVTLGLAYAQAHPERVTGLVLSGGDQR</sequence>
<dbReference type="InterPro" id="IPR000073">
    <property type="entry name" value="AB_hydrolase_1"/>
</dbReference>
<keyword evidence="3" id="KW-1185">Reference proteome</keyword>
<dbReference type="SUPFAM" id="SSF53474">
    <property type="entry name" value="alpha/beta-Hydrolases"/>
    <property type="match status" value="1"/>
</dbReference>
<evidence type="ECO:0000259" key="1">
    <source>
        <dbReference type="Pfam" id="PF00561"/>
    </source>
</evidence>
<dbReference type="Pfam" id="PF00561">
    <property type="entry name" value="Abhydrolase_1"/>
    <property type="match status" value="1"/>
</dbReference>
<dbReference type="InterPro" id="IPR005944">
    <property type="entry name" value="Pro_iminopeptidase"/>
</dbReference>
<dbReference type="Proteomes" id="UP001519363">
    <property type="component" value="Unassembled WGS sequence"/>
</dbReference>
<dbReference type="Gene3D" id="3.40.50.1820">
    <property type="entry name" value="alpha/beta hydrolase"/>
    <property type="match status" value="1"/>
</dbReference>
<dbReference type="RefSeq" id="WP_307850355.1">
    <property type="nucleotide sequence ID" value="NZ_JAGIOO010000001.1"/>
</dbReference>
<dbReference type="EMBL" id="JAGIOO010000001">
    <property type="protein sequence ID" value="MBP2479081.1"/>
    <property type="molecule type" value="Genomic_DNA"/>
</dbReference>
<accession>A0ABS5ARA4</accession>
<proteinExistence type="predicted"/>
<name>A0ABS5ARA4_9PSEU</name>
<dbReference type="PANTHER" id="PTHR43722">
    <property type="entry name" value="PROLINE IMINOPEPTIDASE"/>
    <property type="match status" value="1"/>
</dbReference>
<organism evidence="2 3">
    <name type="scientific">Crossiella equi</name>
    <dbReference type="NCBI Taxonomy" id="130796"/>
    <lineage>
        <taxon>Bacteria</taxon>
        <taxon>Bacillati</taxon>
        <taxon>Actinomycetota</taxon>
        <taxon>Actinomycetes</taxon>
        <taxon>Pseudonocardiales</taxon>
        <taxon>Pseudonocardiaceae</taxon>
        <taxon>Crossiella</taxon>
    </lineage>
</organism>
<feature type="domain" description="AB hydrolase-1" evidence="1">
    <location>
        <begin position="13"/>
        <end position="58"/>
    </location>
</feature>
<gene>
    <name evidence="2" type="ORF">JOF53_007953</name>
</gene>
<dbReference type="PANTHER" id="PTHR43722:SF1">
    <property type="entry name" value="PROLINE IMINOPEPTIDASE"/>
    <property type="match status" value="1"/>
</dbReference>
<dbReference type="InterPro" id="IPR029058">
    <property type="entry name" value="AB_hydrolase_fold"/>
</dbReference>
<comment type="caution">
    <text evidence="2">The sequence shown here is derived from an EMBL/GenBank/DDBJ whole genome shotgun (WGS) entry which is preliminary data.</text>
</comment>